<comment type="caution">
    <text evidence="1">The sequence shown here is derived from an EMBL/GenBank/DDBJ whole genome shotgun (WGS) entry which is preliminary data.</text>
</comment>
<sequence>FNKFGKIQFPTLLIYANFSHHIYNGAHLVLQRHLELFIADKVLLYKKLR</sequence>
<organism evidence="1">
    <name type="scientific">marine sediment metagenome</name>
    <dbReference type="NCBI Taxonomy" id="412755"/>
    <lineage>
        <taxon>unclassified sequences</taxon>
        <taxon>metagenomes</taxon>
        <taxon>ecological metagenomes</taxon>
    </lineage>
</organism>
<dbReference type="AlphaFoldDB" id="X1UZK2"/>
<name>X1UZK2_9ZZZZ</name>
<accession>X1UZK2</accession>
<feature type="non-terminal residue" evidence="1">
    <location>
        <position position="1"/>
    </location>
</feature>
<dbReference type="EMBL" id="BARW01019651">
    <property type="protein sequence ID" value="GAI97814.1"/>
    <property type="molecule type" value="Genomic_DNA"/>
</dbReference>
<gene>
    <name evidence="1" type="ORF">S12H4_33357</name>
</gene>
<protein>
    <submittedName>
        <fullName evidence="1">Uncharacterized protein</fullName>
    </submittedName>
</protein>
<proteinExistence type="predicted"/>
<evidence type="ECO:0000313" key="1">
    <source>
        <dbReference type="EMBL" id="GAI97814.1"/>
    </source>
</evidence>
<reference evidence="1" key="1">
    <citation type="journal article" date="2014" name="Front. Microbiol.">
        <title>High frequency of phylogenetically diverse reductive dehalogenase-homologous genes in deep subseafloor sedimentary metagenomes.</title>
        <authorList>
            <person name="Kawai M."/>
            <person name="Futagami T."/>
            <person name="Toyoda A."/>
            <person name="Takaki Y."/>
            <person name="Nishi S."/>
            <person name="Hori S."/>
            <person name="Arai W."/>
            <person name="Tsubouchi T."/>
            <person name="Morono Y."/>
            <person name="Uchiyama I."/>
            <person name="Ito T."/>
            <person name="Fujiyama A."/>
            <person name="Inagaki F."/>
            <person name="Takami H."/>
        </authorList>
    </citation>
    <scope>NUCLEOTIDE SEQUENCE</scope>
    <source>
        <strain evidence="1">Expedition CK06-06</strain>
    </source>
</reference>